<evidence type="ECO:0000259" key="7">
    <source>
        <dbReference type="Pfam" id="PF01316"/>
    </source>
</evidence>
<dbReference type="GO" id="GO:0006525">
    <property type="term" value="P:arginine metabolic process"/>
    <property type="evidence" value="ECO:0007669"/>
    <property type="project" value="InterPro"/>
</dbReference>
<organism evidence="9">
    <name type="scientific">bioreactor metagenome</name>
    <dbReference type="NCBI Taxonomy" id="1076179"/>
    <lineage>
        <taxon>unclassified sequences</taxon>
        <taxon>metagenomes</taxon>
        <taxon>ecological metagenomes</taxon>
    </lineage>
</organism>
<dbReference type="Pfam" id="PF02863">
    <property type="entry name" value="Arg_repressor_C"/>
    <property type="match status" value="1"/>
</dbReference>
<keyword evidence="5" id="KW-0238">DNA-binding</keyword>
<dbReference type="GO" id="GO:0003700">
    <property type="term" value="F:DNA-binding transcription factor activity"/>
    <property type="evidence" value="ECO:0007669"/>
    <property type="project" value="InterPro"/>
</dbReference>
<dbReference type="PRINTS" id="PR01467">
    <property type="entry name" value="ARGREPRESSOR"/>
</dbReference>
<dbReference type="NCBIfam" id="TIGR01529">
    <property type="entry name" value="argR_whole"/>
    <property type="match status" value="1"/>
</dbReference>
<proteinExistence type="inferred from homology"/>
<evidence type="ECO:0000259" key="8">
    <source>
        <dbReference type="Pfam" id="PF02863"/>
    </source>
</evidence>
<dbReference type="InterPro" id="IPR020899">
    <property type="entry name" value="Arg_repress_C"/>
</dbReference>
<reference evidence="9" key="1">
    <citation type="submission" date="2019-08" db="EMBL/GenBank/DDBJ databases">
        <authorList>
            <person name="Kucharzyk K."/>
            <person name="Murdoch R.W."/>
            <person name="Higgins S."/>
            <person name="Loffler F."/>
        </authorList>
    </citation>
    <scope>NUCLEOTIDE SEQUENCE</scope>
</reference>
<keyword evidence="6" id="KW-0804">Transcription</keyword>
<evidence type="ECO:0000256" key="1">
    <source>
        <dbReference type="ARBA" id="ARBA00004496"/>
    </source>
</evidence>
<evidence type="ECO:0000256" key="6">
    <source>
        <dbReference type="ARBA" id="ARBA00023163"/>
    </source>
</evidence>
<dbReference type="InterPro" id="IPR020900">
    <property type="entry name" value="Arg_repress_DNA-bd"/>
</dbReference>
<feature type="domain" description="Arginine repressor DNA-binding" evidence="7">
    <location>
        <begin position="2"/>
        <end position="64"/>
    </location>
</feature>
<dbReference type="GO" id="GO:0005737">
    <property type="term" value="C:cytoplasm"/>
    <property type="evidence" value="ECO:0007669"/>
    <property type="project" value="UniProtKB-SubCell"/>
</dbReference>
<dbReference type="SUPFAM" id="SSF46785">
    <property type="entry name" value="Winged helix' DNA-binding domain"/>
    <property type="match status" value="1"/>
</dbReference>
<dbReference type="NCBIfam" id="NF001680">
    <property type="entry name" value="PRK00441.1"/>
    <property type="match status" value="1"/>
</dbReference>
<feature type="domain" description="Arginine repressor C-terminal" evidence="8">
    <location>
        <begin position="79"/>
        <end position="146"/>
    </location>
</feature>
<dbReference type="GO" id="GO:0003677">
    <property type="term" value="F:DNA binding"/>
    <property type="evidence" value="ECO:0007669"/>
    <property type="project" value="UniProtKB-KW"/>
</dbReference>
<gene>
    <name evidence="9" type="primary">argR_26</name>
    <name evidence="9" type="ORF">SDC9_141324</name>
</gene>
<evidence type="ECO:0000256" key="4">
    <source>
        <dbReference type="ARBA" id="ARBA00023015"/>
    </source>
</evidence>
<keyword evidence="4" id="KW-0805">Transcription regulation</keyword>
<dbReference type="InterPro" id="IPR036390">
    <property type="entry name" value="WH_DNA-bd_sf"/>
</dbReference>
<dbReference type="PANTHER" id="PTHR34471:SF1">
    <property type="entry name" value="ARGININE REPRESSOR"/>
    <property type="match status" value="1"/>
</dbReference>
<accession>A0A645DY32</accession>
<evidence type="ECO:0000256" key="5">
    <source>
        <dbReference type="ARBA" id="ARBA00023125"/>
    </source>
</evidence>
<dbReference type="GO" id="GO:0051259">
    <property type="term" value="P:protein complex oligomerization"/>
    <property type="evidence" value="ECO:0007669"/>
    <property type="project" value="InterPro"/>
</dbReference>
<dbReference type="Gene3D" id="3.30.1360.40">
    <property type="match status" value="1"/>
</dbReference>
<dbReference type="InterPro" id="IPR036251">
    <property type="entry name" value="Arg_repress_C_sf"/>
</dbReference>
<evidence type="ECO:0000256" key="3">
    <source>
        <dbReference type="ARBA" id="ARBA00022490"/>
    </source>
</evidence>
<dbReference type="InterPro" id="IPR036388">
    <property type="entry name" value="WH-like_DNA-bd_sf"/>
</dbReference>
<dbReference type="AlphaFoldDB" id="A0A645DY32"/>
<keyword evidence="3" id="KW-0963">Cytoplasm</keyword>
<dbReference type="EMBL" id="VSSQ01040857">
    <property type="protein sequence ID" value="MPM94179.1"/>
    <property type="molecule type" value="Genomic_DNA"/>
</dbReference>
<dbReference type="InterPro" id="IPR001669">
    <property type="entry name" value="Arg_repress"/>
</dbReference>
<dbReference type="GO" id="GO:0034618">
    <property type="term" value="F:arginine binding"/>
    <property type="evidence" value="ECO:0007669"/>
    <property type="project" value="InterPro"/>
</dbReference>
<protein>
    <submittedName>
        <fullName evidence="9">Arginine repressor</fullName>
    </submittedName>
</protein>
<dbReference type="Pfam" id="PF01316">
    <property type="entry name" value="Arg_repressor"/>
    <property type="match status" value="1"/>
</dbReference>
<dbReference type="SUPFAM" id="SSF55252">
    <property type="entry name" value="C-terminal domain of arginine repressor"/>
    <property type="match status" value="1"/>
</dbReference>
<evidence type="ECO:0000256" key="2">
    <source>
        <dbReference type="ARBA" id="ARBA00008316"/>
    </source>
</evidence>
<comment type="similarity">
    <text evidence="2">Belongs to the ArgR family.</text>
</comment>
<comment type="caution">
    <text evidence="9">The sequence shown here is derived from an EMBL/GenBank/DDBJ whole genome shotgun (WGS) entry which is preliminary data.</text>
</comment>
<comment type="subcellular location">
    <subcellularLocation>
        <location evidence="1">Cytoplasm</location>
    </subcellularLocation>
</comment>
<dbReference type="PANTHER" id="PTHR34471">
    <property type="entry name" value="ARGININE REPRESSOR"/>
    <property type="match status" value="1"/>
</dbReference>
<evidence type="ECO:0000313" key="9">
    <source>
        <dbReference type="EMBL" id="MPM94179.1"/>
    </source>
</evidence>
<dbReference type="HAMAP" id="MF_00173">
    <property type="entry name" value="Arg_repressor"/>
    <property type="match status" value="1"/>
</dbReference>
<name>A0A645DY32_9ZZZZ</name>
<dbReference type="Gene3D" id="1.10.10.10">
    <property type="entry name" value="Winged helix-like DNA-binding domain superfamily/Winged helix DNA-binding domain"/>
    <property type="match status" value="1"/>
</dbReference>
<sequence length="150" mass="16668">MKEQRHEKILEIIKSIEIETQEELAEELKSRGINVTQATVSRDIKELNLIKILSHNGKYKYAQVTQNRNANISALATIFSNTAISVERVDKILIVKTISASASLAAEAIDSFNLEGIAGTLAGDNTIFIAVRTDEKAEELLQEIKKMINE</sequence>